<evidence type="ECO:0000313" key="3">
    <source>
        <dbReference type="Proteomes" id="UP000519004"/>
    </source>
</evidence>
<organism evidence="2 3">
    <name type="scientific">Rehaibacterium terrae</name>
    <dbReference type="NCBI Taxonomy" id="1341696"/>
    <lineage>
        <taxon>Bacteria</taxon>
        <taxon>Pseudomonadati</taxon>
        <taxon>Pseudomonadota</taxon>
        <taxon>Gammaproteobacteria</taxon>
        <taxon>Lysobacterales</taxon>
        <taxon>Lysobacteraceae</taxon>
        <taxon>Rehaibacterium</taxon>
    </lineage>
</organism>
<proteinExistence type="predicted"/>
<dbReference type="SUPFAM" id="SSF141371">
    <property type="entry name" value="PilZ domain-like"/>
    <property type="match status" value="1"/>
</dbReference>
<dbReference type="InterPro" id="IPR009875">
    <property type="entry name" value="PilZ_domain"/>
</dbReference>
<protein>
    <recommendedName>
        <fullName evidence="1">PilZ domain-containing protein</fullName>
    </recommendedName>
</protein>
<sequence>MASQHTRPGVRKSRSTLKAGLRISTPVKDWESEVLDISLSGMRVERPVGFDLGVGQRVEAELRPERSTPAVLRARVVRVGDGDVALRFDVVSPPLEAELRELIGRFGRLRDDFD</sequence>
<dbReference type="Gene3D" id="2.40.10.220">
    <property type="entry name" value="predicted glycosyltransferase like domains"/>
    <property type="match status" value="1"/>
</dbReference>
<comment type="caution">
    <text evidence="2">The sequence shown here is derived from an EMBL/GenBank/DDBJ whole genome shotgun (WGS) entry which is preliminary data.</text>
</comment>
<gene>
    <name evidence="2" type="ORF">HNQ58_000877</name>
</gene>
<name>A0A7W8DD84_9GAMM</name>
<dbReference type="Pfam" id="PF07238">
    <property type="entry name" value="PilZ"/>
    <property type="match status" value="1"/>
</dbReference>
<dbReference type="AlphaFoldDB" id="A0A7W8DD84"/>
<accession>A0A7W8DD84</accession>
<evidence type="ECO:0000313" key="2">
    <source>
        <dbReference type="EMBL" id="MBB5015000.1"/>
    </source>
</evidence>
<reference evidence="2 3" key="1">
    <citation type="submission" date="2020-08" db="EMBL/GenBank/DDBJ databases">
        <title>Genomic Encyclopedia of Type Strains, Phase IV (KMG-IV): sequencing the most valuable type-strain genomes for metagenomic binning, comparative biology and taxonomic classification.</title>
        <authorList>
            <person name="Goeker M."/>
        </authorList>
    </citation>
    <scope>NUCLEOTIDE SEQUENCE [LARGE SCALE GENOMIC DNA]</scope>
    <source>
        <strain evidence="2 3">DSM 25897</strain>
    </source>
</reference>
<dbReference type="RefSeq" id="WP_183947564.1">
    <property type="nucleotide sequence ID" value="NZ_JACHHX010000004.1"/>
</dbReference>
<evidence type="ECO:0000259" key="1">
    <source>
        <dbReference type="Pfam" id="PF07238"/>
    </source>
</evidence>
<feature type="domain" description="PilZ" evidence="1">
    <location>
        <begin position="14"/>
        <end position="103"/>
    </location>
</feature>
<dbReference type="EMBL" id="JACHHX010000004">
    <property type="protein sequence ID" value="MBB5015000.1"/>
    <property type="molecule type" value="Genomic_DNA"/>
</dbReference>
<dbReference type="GO" id="GO:0035438">
    <property type="term" value="F:cyclic-di-GMP binding"/>
    <property type="evidence" value="ECO:0007669"/>
    <property type="project" value="InterPro"/>
</dbReference>
<dbReference type="Proteomes" id="UP000519004">
    <property type="component" value="Unassembled WGS sequence"/>
</dbReference>
<keyword evidence="3" id="KW-1185">Reference proteome</keyword>